<evidence type="ECO:0000259" key="1">
    <source>
        <dbReference type="Pfam" id="PF13649"/>
    </source>
</evidence>
<dbReference type="InterPro" id="IPR041698">
    <property type="entry name" value="Methyltransf_25"/>
</dbReference>
<dbReference type="InterPro" id="IPR029063">
    <property type="entry name" value="SAM-dependent_MTases_sf"/>
</dbReference>
<dbReference type="CDD" id="cd02440">
    <property type="entry name" value="AdoMet_MTases"/>
    <property type="match status" value="1"/>
</dbReference>
<dbReference type="Proteomes" id="UP001265550">
    <property type="component" value="Unassembled WGS sequence"/>
</dbReference>
<dbReference type="Pfam" id="PF13649">
    <property type="entry name" value="Methyltransf_25"/>
    <property type="match status" value="1"/>
</dbReference>
<gene>
    <name evidence="2" type="ORF">J2X09_004068</name>
</gene>
<dbReference type="SUPFAM" id="SSF53335">
    <property type="entry name" value="S-adenosyl-L-methionine-dependent methyltransferases"/>
    <property type="match status" value="1"/>
</dbReference>
<protein>
    <submittedName>
        <fullName evidence="2">Extracellular factor (EF) 3-hydroxypalmitic acid methyl ester biosynthesis protein</fullName>
    </submittedName>
</protein>
<dbReference type="EMBL" id="JAVDWE010000013">
    <property type="protein sequence ID" value="MDR7096311.1"/>
    <property type="molecule type" value="Genomic_DNA"/>
</dbReference>
<proteinExistence type="predicted"/>
<dbReference type="Gene3D" id="3.40.50.150">
    <property type="entry name" value="Vaccinia Virus protein VP39"/>
    <property type="match status" value="1"/>
</dbReference>
<reference evidence="2 3" key="1">
    <citation type="submission" date="2023-07" db="EMBL/GenBank/DDBJ databases">
        <title>Sorghum-associated microbial communities from plants grown in Nebraska, USA.</title>
        <authorList>
            <person name="Schachtman D."/>
        </authorList>
    </citation>
    <scope>NUCLEOTIDE SEQUENCE [LARGE SCALE GENOMIC DNA]</scope>
    <source>
        <strain evidence="2 3">BE240</strain>
    </source>
</reference>
<feature type="domain" description="Methyltransferase" evidence="1">
    <location>
        <begin position="289"/>
        <end position="397"/>
    </location>
</feature>
<evidence type="ECO:0000313" key="3">
    <source>
        <dbReference type="Proteomes" id="UP001265550"/>
    </source>
</evidence>
<dbReference type="RefSeq" id="WP_310309158.1">
    <property type="nucleotide sequence ID" value="NZ_JAVDWE010000013.1"/>
</dbReference>
<keyword evidence="3" id="KW-1185">Reference proteome</keyword>
<accession>A0ABU1VFR0</accession>
<name>A0ABU1VFR0_9BURK</name>
<organism evidence="2 3">
    <name type="scientific">Hydrogenophaga laconesensis</name>
    <dbReference type="NCBI Taxonomy" id="1805971"/>
    <lineage>
        <taxon>Bacteria</taxon>
        <taxon>Pseudomonadati</taxon>
        <taxon>Pseudomonadota</taxon>
        <taxon>Betaproteobacteria</taxon>
        <taxon>Burkholderiales</taxon>
        <taxon>Comamonadaceae</taxon>
        <taxon>Hydrogenophaga</taxon>
    </lineage>
</organism>
<comment type="caution">
    <text evidence="2">The sequence shown here is derived from an EMBL/GenBank/DDBJ whole genome shotgun (WGS) entry which is preliminary data.</text>
</comment>
<sequence length="476" mass="53765">MYLQRPFDHVVTFRNSQGESARGTLTSLQRRSLVMEIYNPYSIVQVSEVLNELTIRSGDRIIYKGKAVVVSLLNTGLMAVISVALIDEWSDLNAIRGNVNQVRDEAMRFVADWESRFKIRQSYQVTISEFRAFLAETARWIDQADLVDSLPRLPDGRLTDDVFNAIAEPLMVKGKEFLVRLEGEASRLPEEDALLHRAYAQAALHPLVLRAPFVYRTFAKPLGYAGDYEMVNQILGDPRQGGSTYIQLVNAMFLRAAVAEAHRNRIDILVGFLRKAVAFAAERDRPVRILNVGCGPGVEIQKLIAAGEDLSRLQFTLMDFSLETLNYTRQKIEEAAHLHKATVNVEYVHESVHELLKRATRDTAPRDGEGFDTIYCAGLFDYLSDKVCSRLIRYFLSRSNPGANLLVTNVHSDNPERYGMEHLLEWHLIYRDEKQMLSVMQEVNAPATLYTDATGVNIFAEVVVNAHLKAMALENG</sequence>
<evidence type="ECO:0000313" key="2">
    <source>
        <dbReference type="EMBL" id="MDR7096311.1"/>
    </source>
</evidence>